<dbReference type="EMBL" id="CP073767">
    <property type="protein sequence ID" value="UWZ58584.1"/>
    <property type="molecule type" value="Genomic_DNA"/>
</dbReference>
<evidence type="ECO:0000256" key="1">
    <source>
        <dbReference type="SAM" id="Phobius"/>
    </source>
</evidence>
<evidence type="ECO:0000313" key="2">
    <source>
        <dbReference type="EMBL" id="UWZ58584.1"/>
    </source>
</evidence>
<evidence type="ECO:0000313" key="3">
    <source>
        <dbReference type="Proteomes" id="UP001058003"/>
    </source>
</evidence>
<dbReference type="Proteomes" id="UP001058003">
    <property type="component" value="Chromosome"/>
</dbReference>
<dbReference type="AlphaFoldDB" id="A0A9Q9MJ42"/>
<keyword evidence="3" id="KW-1185">Reference proteome</keyword>
<keyword evidence="1" id="KW-0472">Membrane</keyword>
<protein>
    <recommendedName>
        <fullName evidence="4">Transmembrane protein</fullName>
    </recommendedName>
</protein>
<keyword evidence="1" id="KW-0812">Transmembrane</keyword>
<dbReference type="KEGG" id="daur:Daura_21865"/>
<gene>
    <name evidence="2" type="ORF">Daura_21865</name>
</gene>
<dbReference type="OrthoDB" id="9840818at2"/>
<proteinExistence type="predicted"/>
<reference evidence="2" key="1">
    <citation type="submission" date="2021-04" db="EMBL/GenBank/DDBJ databases">
        <title>Dactylosporangium aurantiacum NRRL B-8018 full assembly.</title>
        <authorList>
            <person name="Hartkoorn R.C."/>
            <person name="Beaudoing E."/>
            <person name="Hot D."/>
        </authorList>
    </citation>
    <scope>NUCLEOTIDE SEQUENCE</scope>
    <source>
        <strain evidence="2">NRRL B-8018</strain>
    </source>
</reference>
<name>A0A9Q9MJ42_9ACTN</name>
<feature type="transmembrane region" description="Helical" evidence="1">
    <location>
        <begin position="106"/>
        <end position="125"/>
    </location>
</feature>
<keyword evidence="1" id="KW-1133">Transmembrane helix</keyword>
<organism evidence="2 3">
    <name type="scientific">Dactylosporangium aurantiacum</name>
    <dbReference type="NCBI Taxonomy" id="35754"/>
    <lineage>
        <taxon>Bacteria</taxon>
        <taxon>Bacillati</taxon>
        <taxon>Actinomycetota</taxon>
        <taxon>Actinomycetes</taxon>
        <taxon>Micromonosporales</taxon>
        <taxon>Micromonosporaceae</taxon>
        <taxon>Dactylosporangium</taxon>
    </lineage>
</organism>
<accession>A0A9Q9MJ42</accession>
<dbReference type="RefSeq" id="WP_156090367.1">
    <property type="nucleotide sequence ID" value="NZ_CP073767.1"/>
</dbReference>
<feature type="transmembrane region" description="Helical" evidence="1">
    <location>
        <begin position="79"/>
        <end position="100"/>
    </location>
</feature>
<evidence type="ECO:0008006" key="4">
    <source>
        <dbReference type="Google" id="ProtNLM"/>
    </source>
</evidence>
<sequence>MTTSVHDSDIAVTRPSHVLDRAPAFHTVAHYPSFVAAEQAREHLHELGVSAEDVTIVGRGLHPLVAAERLVAWRASGRAASVGAVIGGLVGALLGLVHLLPAATAYVMLSGLAVGTVIGAATGYLRHRLRTTRSDLKGIGGLRAEAYQVQVDARHIDPARAEHRLARFWPM</sequence>